<proteinExistence type="predicted"/>
<name>A0A2R5GQJ5_9STRA</name>
<organism evidence="2 3">
    <name type="scientific">Hondaea fermentalgiana</name>
    <dbReference type="NCBI Taxonomy" id="2315210"/>
    <lineage>
        <taxon>Eukaryota</taxon>
        <taxon>Sar</taxon>
        <taxon>Stramenopiles</taxon>
        <taxon>Bigyra</taxon>
        <taxon>Labyrinthulomycetes</taxon>
        <taxon>Thraustochytrida</taxon>
        <taxon>Thraustochytriidae</taxon>
        <taxon>Hondaea</taxon>
    </lineage>
</organism>
<evidence type="ECO:0000313" key="3">
    <source>
        <dbReference type="Proteomes" id="UP000241890"/>
    </source>
</evidence>
<comment type="caution">
    <text evidence="2">The sequence shown here is derived from an EMBL/GenBank/DDBJ whole genome shotgun (WGS) entry which is preliminary data.</text>
</comment>
<dbReference type="InParanoid" id="A0A2R5GQJ5"/>
<dbReference type="EMBL" id="BEYU01000071">
    <property type="protein sequence ID" value="GBG30144.1"/>
    <property type="molecule type" value="Genomic_DNA"/>
</dbReference>
<accession>A0A2R5GQJ5</accession>
<feature type="region of interest" description="Disordered" evidence="1">
    <location>
        <begin position="371"/>
        <end position="394"/>
    </location>
</feature>
<sequence length="394" mass="43440">MSSGEGQGNDEASQAATSIPASVPLLETVMSWREQAVDRAFLEDDALIPVSRVEMLRVELKCPGCKLIVVPCACCRRALVAVDPSQSLAACSLCGFLEVTNENLRRGLDLRPVDLTARTDDEVRWLQSCRNMHKFAGALRREWDQKGSELQERVAQGGRKDSDPRLEQTFMRCRGLLLAVADPVQRRRDIDFASTVTPPRCELQVILEELGRLDIRTQGATQCSDMVGMYSFSRACKKLVDAESALPRLPALTRERFALEHALTHRLQAAPGATPSRASKVLADHVHVRLGVVSSAYHAAMRHVGEALLAIQDALCDIFESPIEEDPGLRVNRSKAVRWLRAAFCELTARTMVPLQPVEDVIVIPETLPPTRSTSSAAASELLDRATQRSSCSY</sequence>
<gene>
    <name evidence="2" type="ORF">FCC1311_063642</name>
</gene>
<reference evidence="2 3" key="1">
    <citation type="submission" date="2017-12" db="EMBL/GenBank/DDBJ databases">
        <title>Sequencing, de novo assembly and annotation of complete genome of a new Thraustochytrid species, strain FCC1311.</title>
        <authorList>
            <person name="Sedici K."/>
            <person name="Godart F."/>
            <person name="Aiese Cigliano R."/>
            <person name="Sanseverino W."/>
            <person name="Barakat M."/>
            <person name="Ortet P."/>
            <person name="Marechal E."/>
            <person name="Cagnac O."/>
            <person name="Amato A."/>
        </authorList>
    </citation>
    <scope>NUCLEOTIDE SEQUENCE [LARGE SCALE GENOMIC DNA]</scope>
</reference>
<protein>
    <submittedName>
        <fullName evidence="2">Uncharacterized protein</fullName>
    </submittedName>
</protein>
<dbReference type="AlphaFoldDB" id="A0A2R5GQJ5"/>
<evidence type="ECO:0000256" key="1">
    <source>
        <dbReference type="SAM" id="MobiDB-lite"/>
    </source>
</evidence>
<dbReference type="Proteomes" id="UP000241890">
    <property type="component" value="Unassembled WGS sequence"/>
</dbReference>
<evidence type="ECO:0000313" key="2">
    <source>
        <dbReference type="EMBL" id="GBG30144.1"/>
    </source>
</evidence>
<keyword evidence="3" id="KW-1185">Reference proteome</keyword>